<evidence type="ECO:0000256" key="1">
    <source>
        <dbReference type="SAM" id="MobiDB-lite"/>
    </source>
</evidence>
<dbReference type="EMBL" id="BSUZ01000001">
    <property type="protein sequence ID" value="GMA87209.1"/>
    <property type="molecule type" value="Genomic_DNA"/>
</dbReference>
<evidence type="ECO:0008006" key="4">
    <source>
        <dbReference type="Google" id="ProtNLM"/>
    </source>
</evidence>
<gene>
    <name evidence="2" type="ORF">GCM10025868_24590</name>
</gene>
<keyword evidence="3" id="KW-1185">Reference proteome</keyword>
<sequence>MRFVVTVMVRDEIDVIAAVIEHTLAQEPDLVVVTDNGSVDGTTEVLQRYADLGLVEPAPRPGAPQAAALGGHGDGPARQDRARRRLGAEHRRRRVLGARRQAPHPACRARAHPCR</sequence>
<evidence type="ECO:0000313" key="2">
    <source>
        <dbReference type="EMBL" id="GMA87209.1"/>
    </source>
</evidence>
<feature type="compositionally biased region" description="Basic residues" evidence="1">
    <location>
        <begin position="81"/>
        <end position="97"/>
    </location>
</feature>
<dbReference type="Gene3D" id="3.90.550.10">
    <property type="entry name" value="Spore Coat Polysaccharide Biosynthesis Protein SpsA, Chain A"/>
    <property type="match status" value="1"/>
</dbReference>
<accession>A0ABQ6JHB8</accession>
<proteinExistence type="predicted"/>
<dbReference type="Proteomes" id="UP001157017">
    <property type="component" value="Unassembled WGS sequence"/>
</dbReference>
<feature type="region of interest" description="Disordered" evidence="1">
    <location>
        <begin position="56"/>
        <end position="115"/>
    </location>
</feature>
<name>A0ABQ6JHB8_9ACTN</name>
<evidence type="ECO:0000313" key="3">
    <source>
        <dbReference type="Proteomes" id="UP001157017"/>
    </source>
</evidence>
<reference evidence="3" key="1">
    <citation type="journal article" date="2019" name="Int. J. Syst. Evol. Microbiol.">
        <title>The Global Catalogue of Microorganisms (GCM) 10K type strain sequencing project: providing services to taxonomists for standard genome sequencing and annotation.</title>
        <authorList>
            <consortium name="The Broad Institute Genomics Platform"/>
            <consortium name="The Broad Institute Genome Sequencing Center for Infectious Disease"/>
            <person name="Wu L."/>
            <person name="Ma J."/>
        </authorList>
    </citation>
    <scope>NUCLEOTIDE SEQUENCE [LARGE SCALE GENOMIC DNA]</scope>
    <source>
        <strain evidence="3">NBRC 108730</strain>
    </source>
</reference>
<organism evidence="2 3">
    <name type="scientific">Angustibacter aerolatus</name>
    <dbReference type="NCBI Taxonomy" id="1162965"/>
    <lineage>
        <taxon>Bacteria</taxon>
        <taxon>Bacillati</taxon>
        <taxon>Actinomycetota</taxon>
        <taxon>Actinomycetes</taxon>
        <taxon>Kineosporiales</taxon>
        <taxon>Kineosporiaceae</taxon>
    </lineage>
</organism>
<dbReference type="InterPro" id="IPR029044">
    <property type="entry name" value="Nucleotide-diphossugar_trans"/>
</dbReference>
<comment type="caution">
    <text evidence="2">The sequence shown here is derived from an EMBL/GenBank/DDBJ whole genome shotgun (WGS) entry which is preliminary data.</text>
</comment>
<protein>
    <recommendedName>
        <fullName evidence="4">Glycosyltransferase 2-like domain-containing protein</fullName>
    </recommendedName>
</protein>
<dbReference type="SUPFAM" id="SSF53448">
    <property type="entry name" value="Nucleotide-diphospho-sugar transferases"/>
    <property type="match status" value="1"/>
</dbReference>